<dbReference type="PRINTS" id="PR02095">
    <property type="entry name" value="TRNSPORTRHRG"/>
</dbReference>
<keyword evidence="9 12" id="KW-0472">Membrane</keyword>
<dbReference type="GO" id="GO:0010008">
    <property type="term" value="C:endosome membrane"/>
    <property type="evidence" value="ECO:0007669"/>
    <property type="project" value="UniProtKB-SubCell"/>
</dbReference>
<evidence type="ECO:0000313" key="14">
    <source>
        <dbReference type="Proteomes" id="UP001108240"/>
    </source>
</evidence>
<evidence type="ECO:0000256" key="9">
    <source>
        <dbReference type="ARBA" id="ARBA00023136"/>
    </source>
</evidence>
<evidence type="ECO:0000256" key="5">
    <source>
        <dbReference type="ARBA" id="ARBA00022448"/>
    </source>
</evidence>
<evidence type="ECO:0000256" key="4">
    <source>
        <dbReference type="ARBA" id="ARBA00006203"/>
    </source>
</evidence>
<feature type="transmembrane region" description="Helical" evidence="12">
    <location>
        <begin position="56"/>
        <end position="72"/>
    </location>
</feature>
<proteinExistence type="inferred from homology"/>
<comment type="subcellular location">
    <subcellularLocation>
        <location evidence="2">Cytoplasmic vesicle</location>
        <location evidence="2">Phagosome membrane</location>
        <topology evidence="2">Multi-pass membrane protein</topology>
    </subcellularLocation>
    <subcellularLocation>
        <location evidence="3">Endosome membrane</location>
        <topology evidence="3">Multi-pass membrane protein</topology>
    </subcellularLocation>
    <subcellularLocation>
        <location evidence="1">Lysosome membrane</location>
        <topology evidence="1">Multi-pass membrane protein</topology>
    </subcellularLocation>
</comment>
<dbReference type="GO" id="GO:0015232">
    <property type="term" value="F:heme transmembrane transporter activity"/>
    <property type="evidence" value="ECO:0007669"/>
    <property type="project" value="InterPro"/>
</dbReference>
<keyword evidence="10" id="KW-0458">Lysosome</keyword>
<reference evidence="13" key="2">
    <citation type="submission" date="2025-09" db="UniProtKB">
        <authorList>
            <consortium name="Ensembl"/>
        </authorList>
    </citation>
    <scope>IDENTIFICATION</scope>
</reference>
<dbReference type="GO" id="GO:0005765">
    <property type="term" value="C:lysosomal membrane"/>
    <property type="evidence" value="ECO:0007669"/>
    <property type="project" value="UniProtKB-SubCell"/>
</dbReference>
<comment type="catalytic activity">
    <reaction evidence="11">
        <text>heme b(in) = heme b(out)</text>
        <dbReference type="Rhea" id="RHEA:75443"/>
        <dbReference type="ChEBI" id="CHEBI:60344"/>
    </reaction>
</comment>
<evidence type="ECO:0000256" key="11">
    <source>
        <dbReference type="ARBA" id="ARBA00035075"/>
    </source>
</evidence>
<keyword evidence="7" id="KW-0967">Endosome</keyword>
<evidence type="ECO:0000256" key="3">
    <source>
        <dbReference type="ARBA" id="ARBA00004337"/>
    </source>
</evidence>
<dbReference type="GO" id="GO:0030670">
    <property type="term" value="C:phagocytic vesicle membrane"/>
    <property type="evidence" value="ECO:0007669"/>
    <property type="project" value="UniProtKB-SubCell"/>
</dbReference>
<evidence type="ECO:0000256" key="10">
    <source>
        <dbReference type="ARBA" id="ARBA00023228"/>
    </source>
</evidence>
<name>A0A9J8AJN5_CYPCA</name>
<protein>
    <submittedName>
        <fullName evidence="13">Solute carrier family 48 member 1a</fullName>
    </submittedName>
</protein>
<feature type="transmembrane region" description="Helical" evidence="12">
    <location>
        <begin position="84"/>
        <end position="108"/>
    </location>
</feature>
<evidence type="ECO:0000256" key="1">
    <source>
        <dbReference type="ARBA" id="ARBA00004155"/>
    </source>
</evidence>
<dbReference type="GeneTree" id="ENSGT00390000002307"/>
<dbReference type="AlphaFoldDB" id="A0A9J8AJN5"/>
<dbReference type="InterPro" id="IPR026218">
    <property type="entry name" value="HRG"/>
</dbReference>
<dbReference type="PANTHER" id="PTHR31525:SF1">
    <property type="entry name" value="HEME TRANSPORTER HRG1"/>
    <property type="match status" value="1"/>
</dbReference>
<evidence type="ECO:0000256" key="12">
    <source>
        <dbReference type="SAM" id="Phobius"/>
    </source>
</evidence>
<keyword evidence="5" id="KW-0813">Transport</keyword>
<evidence type="ECO:0000256" key="7">
    <source>
        <dbReference type="ARBA" id="ARBA00022753"/>
    </source>
</evidence>
<dbReference type="Pfam" id="PF16954">
    <property type="entry name" value="HRG"/>
    <property type="match status" value="1"/>
</dbReference>
<evidence type="ECO:0000256" key="2">
    <source>
        <dbReference type="ARBA" id="ARBA00004265"/>
    </source>
</evidence>
<dbReference type="Ensembl" id="ENSCCRT00000107261.1">
    <property type="protein sequence ID" value="ENSCCRP00000145082.1"/>
    <property type="gene ID" value="ENSCCRG00000081921.1"/>
</dbReference>
<dbReference type="GO" id="GO:0005886">
    <property type="term" value="C:plasma membrane"/>
    <property type="evidence" value="ECO:0007669"/>
    <property type="project" value="TreeGrafter"/>
</dbReference>
<organism evidence="13 14">
    <name type="scientific">Cyprinus carpio carpio</name>
    <dbReference type="NCBI Taxonomy" id="630221"/>
    <lineage>
        <taxon>Eukaryota</taxon>
        <taxon>Metazoa</taxon>
        <taxon>Chordata</taxon>
        <taxon>Craniata</taxon>
        <taxon>Vertebrata</taxon>
        <taxon>Euteleostomi</taxon>
        <taxon>Actinopterygii</taxon>
        <taxon>Neopterygii</taxon>
        <taxon>Teleostei</taxon>
        <taxon>Ostariophysi</taxon>
        <taxon>Cypriniformes</taxon>
        <taxon>Cyprinidae</taxon>
        <taxon>Cyprininae</taxon>
        <taxon>Cyprinus</taxon>
    </lineage>
</organism>
<keyword evidence="14" id="KW-1185">Reference proteome</keyword>
<keyword evidence="6 12" id="KW-0812">Transmembrane</keyword>
<accession>A0A9J8AJN5</accession>
<dbReference type="GO" id="GO:0020037">
    <property type="term" value="F:heme binding"/>
    <property type="evidence" value="ECO:0007669"/>
    <property type="project" value="TreeGrafter"/>
</dbReference>
<evidence type="ECO:0000313" key="13">
    <source>
        <dbReference type="Ensembl" id="ENSCCRP00000145082.1"/>
    </source>
</evidence>
<reference evidence="13" key="1">
    <citation type="submission" date="2025-08" db="UniProtKB">
        <authorList>
            <consortium name="Ensembl"/>
        </authorList>
    </citation>
    <scope>IDENTIFICATION</scope>
</reference>
<evidence type="ECO:0000256" key="8">
    <source>
        <dbReference type="ARBA" id="ARBA00022989"/>
    </source>
</evidence>
<dbReference type="PANTHER" id="PTHR31525">
    <property type="entry name" value="HEME TRANSPORTER HRG1"/>
    <property type="match status" value="1"/>
</dbReference>
<comment type="similarity">
    <text evidence="4">Belongs to the HRG family.</text>
</comment>
<keyword evidence="8 12" id="KW-1133">Transmembrane helix</keyword>
<dbReference type="Proteomes" id="UP001108240">
    <property type="component" value="Unplaced"/>
</dbReference>
<evidence type="ECO:0000256" key="6">
    <source>
        <dbReference type="ARBA" id="ARBA00022692"/>
    </source>
</evidence>
<feature type="transmembrane region" description="Helical" evidence="12">
    <location>
        <begin position="120"/>
        <end position="142"/>
    </location>
</feature>
<sequence>MPRSACWWDFRRLSCGMWFISSRGRRRWADCQPFCFLFFLFLQLCTQVQNETGSKWRVLALWALVTHIMYIQDYWRTWLKGLKFFMFVSCVFSLLAVAAFATFIALSVLEKQSLIDPKSFYLSAVWSFVTLKWAFLLGMYSYRYYQEFADISILSDF</sequence>